<dbReference type="InterPro" id="IPR028994">
    <property type="entry name" value="Integrin_alpha_N"/>
</dbReference>
<feature type="chain" id="PRO_5006601345" evidence="2">
    <location>
        <begin position="20"/>
        <end position="461"/>
    </location>
</feature>
<dbReference type="PANTHER" id="PTHR46580">
    <property type="entry name" value="SENSOR KINASE-RELATED"/>
    <property type="match status" value="1"/>
</dbReference>
<dbReference type="OrthoDB" id="7054769at2"/>
<keyword evidence="4" id="KW-1185">Reference proteome</keyword>
<reference evidence="4" key="1">
    <citation type="submission" date="2015-11" db="EMBL/GenBank/DDBJ databases">
        <authorList>
            <person name="Kim K.M."/>
        </authorList>
    </citation>
    <scope>NUCLEOTIDE SEQUENCE [LARGE SCALE GENOMIC DNA]</scope>
    <source>
        <strain evidence="4">KCTC 12086</strain>
    </source>
</reference>
<evidence type="ECO:0000313" key="4">
    <source>
        <dbReference type="Proteomes" id="UP000061457"/>
    </source>
</evidence>
<dbReference type="KEGG" id="pphe:PP2015_3923"/>
<evidence type="ECO:0000256" key="1">
    <source>
        <dbReference type="ARBA" id="ARBA00022729"/>
    </source>
</evidence>
<dbReference type="Gene3D" id="2.130.10.130">
    <property type="entry name" value="Integrin alpha, N-terminal"/>
    <property type="match status" value="1"/>
</dbReference>
<dbReference type="AlphaFoldDB" id="A0A0S2K7K0"/>
<dbReference type="Proteomes" id="UP000061457">
    <property type="component" value="Chromosome II"/>
</dbReference>
<organism evidence="3 4">
    <name type="scientific">Pseudoalteromonas phenolica</name>
    <dbReference type="NCBI Taxonomy" id="161398"/>
    <lineage>
        <taxon>Bacteria</taxon>
        <taxon>Pseudomonadati</taxon>
        <taxon>Pseudomonadota</taxon>
        <taxon>Gammaproteobacteria</taxon>
        <taxon>Alteromonadales</taxon>
        <taxon>Pseudoalteromonadaceae</taxon>
        <taxon>Pseudoalteromonas</taxon>
    </lineage>
</organism>
<dbReference type="RefSeq" id="WP_058032249.1">
    <property type="nucleotide sequence ID" value="NZ_CP013188.1"/>
</dbReference>
<dbReference type="STRING" id="161398.PP2015_3923"/>
<accession>A0A0S2K7K0</accession>
<gene>
    <name evidence="3" type="ORF">PP2015_3923</name>
</gene>
<protein>
    <submittedName>
        <fullName evidence="3">Putative FG-GAP repeat lipoprotein</fullName>
    </submittedName>
</protein>
<name>A0A0S2K7K0_9GAMM</name>
<dbReference type="Pfam" id="PF13517">
    <property type="entry name" value="FG-GAP_3"/>
    <property type="match status" value="1"/>
</dbReference>
<keyword evidence="3" id="KW-0449">Lipoprotein</keyword>
<proteinExistence type="predicted"/>
<evidence type="ECO:0000313" key="3">
    <source>
        <dbReference type="EMBL" id="ALO44391.1"/>
    </source>
</evidence>
<feature type="signal peptide" evidence="2">
    <location>
        <begin position="1"/>
        <end position="19"/>
    </location>
</feature>
<sequence>MKHTLLLMAALGASYSAIAAKDIPIKTNRSLIETKSPIMFAYHDEDASLAELNLESMEFTKLELPKDTFGFDYGKLAGSSKITAFVMNKEGIFSVDKHGTRKVLSTNALLSKLEFDEFEKINFISDINNDGLSDIVLPDLTHSEIYIQNPDSSFTKHTFSTEPKFSGNFSNGKLRLDIDLTMVPKVFDINQDGFNDLVFHDREKIDVLYANKTGYENALKPLKLPVVTGKLDDVEANRRIAKLLDINNDGKLDLVTRYAPIVEGMDSLDVELTFQVFYGQKNGQFSATPLTLPKASGTSRFEFDNDFNGDGKSELQKFHVDFGLGTIASMALGGGSTDVDVEISFYAQKPDGTFSEEPDSEKEVEMEIGMSSDEMALTYYAGDINGDGKQDAVFRTGSKTLSVYYGNAETVLNKKRGKIKHKLPDDSNDIKLVDINNDGKHDFVLRFRDDDGNSKIITLLN</sequence>
<evidence type="ECO:0000256" key="2">
    <source>
        <dbReference type="SAM" id="SignalP"/>
    </source>
</evidence>
<dbReference type="PANTHER" id="PTHR46580:SF2">
    <property type="entry name" value="MAM DOMAIN-CONTAINING PROTEIN"/>
    <property type="match status" value="1"/>
</dbReference>
<dbReference type="PATRIC" id="fig|161398.10.peg.4015"/>
<dbReference type="EMBL" id="CP013188">
    <property type="protein sequence ID" value="ALO44391.1"/>
    <property type="molecule type" value="Genomic_DNA"/>
</dbReference>
<keyword evidence="1 2" id="KW-0732">Signal</keyword>
<dbReference type="SUPFAM" id="SSF69318">
    <property type="entry name" value="Integrin alpha N-terminal domain"/>
    <property type="match status" value="2"/>
</dbReference>
<dbReference type="InterPro" id="IPR013517">
    <property type="entry name" value="FG-GAP"/>
</dbReference>